<dbReference type="InterPro" id="IPR001510">
    <property type="entry name" value="Znf_PARP"/>
</dbReference>
<keyword evidence="5" id="KW-0539">Nucleus</keyword>
<comment type="subcellular location">
    <subcellularLocation>
        <location evidence="1">Nucleus</location>
    </subcellularLocation>
</comment>
<dbReference type="PROSITE" id="PS50064">
    <property type="entry name" value="ZF_PARP_2"/>
    <property type="match status" value="1"/>
</dbReference>
<dbReference type="GO" id="GO:0003677">
    <property type="term" value="F:DNA binding"/>
    <property type="evidence" value="ECO:0007669"/>
    <property type="project" value="InterPro"/>
</dbReference>
<dbReference type="InterPro" id="IPR036957">
    <property type="entry name" value="Znf_PARP_sf"/>
</dbReference>
<name>A0AAI9E944_9PEZI</name>
<dbReference type="Proteomes" id="UP001296104">
    <property type="component" value="Unassembled WGS sequence"/>
</dbReference>
<evidence type="ECO:0000256" key="3">
    <source>
        <dbReference type="ARBA" id="ARBA00022771"/>
    </source>
</evidence>
<evidence type="ECO:0000256" key="5">
    <source>
        <dbReference type="ARBA" id="ARBA00023242"/>
    </source>
</evidence>
<gene>
    <name evidence="8" type="ORF">LECACI_7A002677</name>
</gene>
<keyword evidence="2" id="KW-0479">Metal-binding</keyword>
<protein>
    <submittedName>
        <fullName evidence="8">Zinc finger PARP-type</fullName>
    </submittedName>
</protein>
<dbReference type="Gene3D" id="3.30.1740.10">
    <property type="entry name" value="Zinc finger, PARP-type"/>
    <property type="match status" value="1"/>
</dbReference>
<feature type="compositionally biased region" description="Basic residues" evidence="6">
    <location>
        <begin position="217"/>
        <end position="226"/>
    </location>
</feature>
<dbReference type="AlphaFoldDB" id="A0AAI9E944"/>
<evidence type="ECO:0000256" key="6">
    <source>
        <dbReference type="SAM" id="MobiDB-lite"/>
    </source>
</evidence>
<dbReference type="GO" id="GO:0008270">
    <property type="term" value="F:zinc ion binding"/>
    <property type="evidence" value="ECO:0007669"/>
    <property type="project" value="UniProtKB-KW"/>
</dbReference>
<proteinExistence type="predicted"/>
<comment type="caution">
    <text evidence="8">The sequence shown here is derived from an EMBL/GenBank/DDBJ whole genome shotgun (WGS) entry which is preliminary data.</text>
</comment>
<organism evidence="8 9">
    <name type="scientific">Lecanosticta acicola</name>
    <dbReference type="NCBI Taxonomy" id="111012"/>
    <lineage>
        <taxon>Eukaryota</taxon>
        <taxon>Fungi</taxon>
        <taxon>Dikarya</taxon>
        <taxon>Ascomycota</taxon>
        <taxon>Pezizomycotina</taxon>
        <taxon>Dothideomycetes</taxon>
        <taxon>Dothideomycetidae</taxon>
        <taxon>Mycosphaerellales</taxon>
        <taxon>Mycosphaerellaceae</taxon>
        <taxon>Lecanosticta</taxon>
    </lineage>
</organism>
<keyword evidence="4" id="KW-0862">Zinc</keyword>
<feature type="domain" description="PARP-type" evidence="7">
    <location>
        <begin position="5"/>
        <end position="97"/>
    </location>
</feature>
<keyword evidence="9" id="KW-1185">Reference proteome</keyword>
<evidence type="ECO:0000259" key="7">
    <source>
        <dbReference type="PROSITE" id="PS50064"/>
    </source>
</evidence>
<reference evidence="8" key="1">
    <citation type="submission" date="2023-11" db="EMBL/GenBank/DDBJ databases">
        <authorList>
            <person name="Alioto T."/>
            <person name="Alioto T."/>
            <person name="Gomez Garrido J."/>
        </authorList>
    </citation>
    <scope>NUCLEOTIDE SEQUENCE</scope>
</reference>
<dbReference type="EMBL" id="CAVMBE010000012">
    <property type="protein sequence ID" value="CAK3914966.1"/>
    <property type="molecule type" value="Genomic_DNA"/>
</dbReference>
<evidence type="ECO:0000256" key="1">
    <source>
        <dbReference type="ARBA" id="ARBA00004123"/>
    </source>
</evidence>
<evidence type="ECO:0000256" key="2">
    <source>
        <dbReference type="ARBA" id="ARBA00022723"/>
    </source>
</evidence>
<accession>A0AAI9E944</accession>
<dbReference type="GO" id="GO:0005634">
    <property type="term" value="C:nucleus"/>
    <property type="evidence" value="ECO:0007669"/>
    <property type="project" value="UniProtKB-SubCell"/>
</dbReference>
<sequence>MSGNYRVEIATTGRAGCQATECKKEGVKILKGELRQGVTVVIKENTSLKYRHWGCVTPTVLANWKEKSEGDPELIDGLDELPQDAQDKVMRAIEQGHVDDEDWRGDPQMNRPGMGSGMHMTKKIKKQLGIEDDDDDDAEKKKPAKKRGRKEADGDDDDDEAEAKPAKKARGKKATTADDADEEAEEKPAKKSKAKKSKAKNEDVDEPEDEPAPAAKKAAKSKKAKPAPKADDSDDEPIAPAKTAPKKRAAKKDASQAKPQKRGKAKKAAVEDAEEE</sequence>
<dbReference type="SMART" id="SM01336">
    <property type="entry name" value="zf-PARP"/>
    <property type="match status" value="1"/>
</dbReference>
<evidence type="ECO:0000313" key="8">
    <source>
        <dbReference type="EMBL" id="CAK3914966.1"/>
    </source>
</evidence>
<dbReference type="SUPFAM" id="SSF57716">
    <property type="entry name" value="Glucocorticoid receptor-like (DNA-binding domain)"/>
    <property type="match status" value="1"/>
</dbReference>
<feature type="region of interest" description="Disordered" evidence="6">
    <location>
        <begin position="96"/>
        <end position="276"/>
    </location>
</feature>
<keyword evidence="3" id="KW-0863">Zinc-finger</keyword>
<evidence type="ECO:0000313" key="9">
    <source>
        <dbReference type="Proteomes" id="UP001296104"/>
    </source>
</evidence>
<dbReference type="Pfam" id="PF00645">
    <property type="entry name" value="zf-PARP"/>
    <property type="match status" value="1"/>
</dbReference>
<evidence type="ECO:0000256" key="4">
    <source>
        <dbReference type="ARBA" id="ARBA00022833"/>
    </source>
</evidence>